<dbReference type="AlphaFoldDB" id="A0A0R1LQA2"/>
<dbReference type="PROSITE" id="PS50231">
    <property type="entry name" value="RICIN_B_LECTIN"/>
    <property type="match status" value="1"/>
</dbReference>
<sequence length="176" mass="19734">MHASTVLIADAIVVAGLAAVFGHRLIKNYHRKVETPNAYMIKNVKSGLVIRPKDAGIADGVPIIQYTPQNWECTTWQMIKIDEETYLLKDLYTQKSFAPVDEPVAGARLAQRPIGGDKQQHWQFNRQDDGTYTIQLAGSDLYITSTSSTVDDRLILQPASDDADQRWTLTQQHPII</sequence>
<gene>
    <name evidence="3" type="ORF">FD04_GL001676</name>
</gene>
<dbReference type="OrthoDB" id="2285436at2"/>
<feature type="domain" description="Ricin B lectin" evidence="2">
    <location>
        <begin position="35"/>
        <end position="95"/>
    </location>
</feature>
<evidence type="ECO:0000256" key="1">
    <source>
        <dbReference type="SAM" id="Phobius"/>
    </source>
</evidence>
<organism evidence="3 4">
    <name type="scientific">Secundilactobacillus odoratitofui DSM 19909 = JCM 15043</name>
    <dbReference type="NCBI Taxonomy" id="1423776"/>
    <lineage>
        <taxon>Bacteria</taxon>
        <taxon>Bacillati</taxon>
        <taxon>Bacillota</taxon>
        <taxon>Bacilli</taxon>
        <taxon>Lactobacillales</taxon>
        <taxon>Lactobacillaceae</taxon>
        <taxon>Secundilactobacillus</taxon>
    </lineage>
</organism>
<name>A0A0R1LQA2_9LACO</name>
<evidence type="ECO:0000259" key="2">
    <source>
        <dbReference type="Pfam" id="PF14200"/>
    </source>
</evidence>
<evidence type="ECO:0000313" key="4">
    <source>
        <dbReference type="Proteomes" id="UP000051160"/>
    </source>
</evidence>
<dbReference type="SUPFAM" id="SSF50370">
    <property type="entry name" value="Ricin B-like lectins"/>
    <property type="match status" value="1"/>
</dbReference>
<dbReference type="RefSeq" id="WP_054701625.1">
    <property type="nucleotide sequence ID" value="NZ_AZEE01000029.1"/>
</dbReference>
<keyword evidence="4" id="KW-1185">Reference proteome</keyword>
<dbReference type="CDD" id="cd00161">
    <property type="entry name" value="beta-trefoil_Ricin-like"/>
    <property type="match status" value="1"/>
</dbReference>
<dbReference type="Gene3D" id="2.80.10.50">
    <property type="match status" value="1"/>
</dbReference>
<protein>
    <recommendedName>
        <fullName evidence="2">Ricin B lectin domain-containing protein</fullName>
    </recommendedName>
</protein>
<keyword evidence="1" id="KW-0472">Membrane</keyword>
<dbReference type="EMBL" id="AZEE01000029">
    <property type="protein sequence ID" value="KRK97640.1"/>
    <property type="molecule type" value="Genomic_DNA"/>
</dbReference>
<comment type="caution">
    <text evidence="3">The sequence shown here is derived from an EMBL/GenBank/DDBJ whole genome shotgun (WGS) entry which is preliminary data.</text>
</comment>
<dbReference type="Proteomes" id="UP000051160">
    <property type="component" value="Unassembled WGS sequence"/>
</dbReference>
<dbReference type="PATRIC" id="fig|1423776.4.peg.1697"/>
<dbReference type="InterPro" id="IPR035992">
    <property type="entry name" value="Ricin_B-like_lectins"/>
</dbReference>
<dbReference type="InterPro" id="IPR000772">
    <property type="entry name" value="Ricin_B_lectin"/>
</dbReference>
<evidence type="ECO:0000313" key="3">
    <source>
        <dbReference type="EMBL" id="KRK97640.1"/>
    </source>
</evidence>
<proteinExistence type="predicted"/>
<dbReference type="STRING" id="1423776.FD04_GL001676"/>
<feature type="transmembrane region" description="Helical" evidence="1">
    <location>
        <begin position="6"/>
        <end position="26"/>
    </location>
</feature>
<reference evidence="3 4" key="1">
    <citation type="journal article" date="2015" name="Genome Announc.">
        <title>Expanding the biotechnology potential of lactobacilli through comparative genomics of 213 strains and associated genera.</title>
        <authorList>
            <person name="Sun Z."/>
            <person name="Harris H.M."/>
            <person name="McCann A."/>
            <person name="Guo C."/>
            <person name="Argimon S."/>
            <person name="Zhang W."/>
            <person name="Yang X."/>
            <person name="Jeffery I.B."/>
            <person name="Cooney J.C."/>
            <person name="Kagawa T.F."/>
            <person name="Liu W."/>
            <person name="Song Y."/>
            <person name="Salvetti E."/>
            <person name="Wrobel A."/>
            <person name="Rasinkangas P."/>
            <person name="Parkhill J."/>
            <person name="Rea M.C."/>
            <person name="O'Sullivan O."/>
            <person name="Ritari J."/>
            <person name="Douillard F.P."/>
            <person name="Paul Ross R."/>
            <person name="Yang R."/>
            <person name="Briner A.E."/>
            <person name="Felis G.E."/>
            <person name="de Vos W.M."/>
            <person name="Barrangou R."/>
            <person name="Klaenhammer T.R."/>
            <person name="Caufield P.W."/>
            <person name="Cui Y."/>
            <person name="Zhang H."/>
            <person name="O'Toole P.W."/>
        </authorList>
    </citation>
    <scope>NUCLEOTIDE SEQUENCE [LARGE SCALE GENOMIC DNA]</scope>
    <source>
        <strain evidence="3 4">DSM 19909</strain>
    </source>
</reference>
<dbReference type="Pfam" id="PF14200">
    <property type="entry name" value="RicinB_lectin_2"/>
    <property type="match status" value="2"/>
</dbReference>
<keyword evidence="1" id="KW-1133">Transmembrane helix</keyword>
<accession>A0A0R1LQA2</accession>
<keyword evidence="1" id="KW-0812">Transmembrane</keyword>
<feature type="domain" description="Ricin B lectin" evidence="2">
    <location>
        <begin position="119"/>
        <end position="172"/>
    </location>
</feature>